<gene>
    <name evidence="9" type="ORF">GCM10009759_10520</name>
</gene>
<evidence type="ECO:0000256" key="1">
    <source>
        <dbReference type="ARBA" id="ARBA00022670"/>
    </source>
</evidence>
<dbReference type="Gene3D" id="3.30.2010.10">
    <property type="entry name" value="Metalloproteases ('zincins'), catalytic domain"/>
    <property type="match status" value="1"/>
</dbReference>
<keyword evidence="10" id="KW-1185">Reference proteome</keyword>
<accession>A0ABP5HYJ0</accession>
<feature type="transmembrane region" description="Helical" evidence="7">
    <location>
        <begin position="88"/>
        <end position="111"/>
    </location>
</feature>
<dbReference type="CDD" id="cd07326">
    <property type="entry name" value="M56_BlaR1_MecR1_like"/>
    <property type="match status" value="1"/>
</dbReference>
<dbReference type="Pfam" id="PF01435">
    <property type="entry name" value="Peptidase_M48"/>
    <property type="match status" value="1"/>
</dbReference>
<proteinExistence type="inferred from homology"/>
<feature type="domain" description="Peptidase M48" evidence="8">
    <location>
        <begin position="208"/>
        <end position="260"/>
    </location>
</feature>
<comment type="caution">
    <text evidence="9">The sequence shown here is derived from an EMBL/GenBank/DDBJ whole genome shotgun (WGS) entry which is preliminary data.</text>
</comment>
<keyword evidence="7" id="KW-0812">Transmembrane</keyword>
<organism evidence="9 10">
    <name type="scientific">Kitasatospora saccharophila</name>
    <dbReference type="NCBI Taxonomy" id="407973"/>
    <lineage>
        <taxon>Bacteria</taxon>
        <taxon>Bacillati</taxon>
        <taxon>Actinomycetota</taxon>
        <taxon>Actinomycetes</taxon>
        <taxon>Kitasatosporales</taxon>
        <taxon>Streptomycetaceae</taxon>
        <taxon>Kitasatospora</taxon>
    </lineage>
</organism>
<evidence type="ECO:0000256" key="6">
    <source>
        <dbReference type="RuleBase" id="RU003983"/>
    </source>
</evidence>
<comment type="similarity">
    <text evidence="6">Belongs to the peptidase M48 family.</text>
</comment>
<keyword evidence="3 6" id="KW-0378">Hydrolase</keyword>
<dbReference type="InterPro" id="IPR052173">
    <property type="entry name" value="Beta-lactam_resp_regulator"/>
</dbReference>
<feature type="transmembrane region" description="Helical" evidence="7">
    <location>
        <begin position="143"/>
        <end position="163"/>
    </location>
</feature>
<feature type="transmembrane region" description="Helical" evidence="7">
    <location>
        <begin position="53"/>
        <end position="76"/>
    </location>
</feature>
<evidence type="ECO:0000256" key="7">
    <source>
        <dbReference type="SAM" id="Phobius"/>
    </source>
</evidence>
<evidence type="ECO:0000259" key="8">
    <source>
        <dbReference type="Pfam" id="PF01435"/>
    </source>
</evidence>
<evidence type="ECO:0000256" key="3">
    <source>
        <dbReference type="ARBA" id="ARBA00022801"/>
    </source>
</evidence>
<evidence type="ECO:0000256" key="2">
    <source>
        <dbReference type="ARBA" id="ARBA00022723"/>
    </source>
</evidence>
<keyword evidence="1 6" id="KW-0645">Protease</keyword>
<dbReference type="PANTHER" id="PTHR34978">
    <property type="entry name" value="POSSIBLE SENSOR-TRANSDUCER PROTEIN BLAR"/>
    <property type="match status" value="1"/>
</dbReference>
<dbReference type="EMBL" id="BAAANS010000005">
    <property type="protein sequence ID" value="GAA2088418.1"/>
    <property type="molecule type" value="Genomic_DNA"/>
</dbReference>
<evidence type="ECO:0000313" key="10">
    <source>
        <dbReference type="Proteomes" id="UP001500897"/>
    </source>
</evidence>
<evidence type="ECO:0000256" key="5">
    <source>
        <dbReference type="ARBA" id="ARBA00023049"/>
    </source>
</evidence>
<keyword evidence="5 6" id="KW-0482">Metalloprotease</keyword>
<keyword evidence="4 6" id="KW-0862">Zinc</keyword>
<evidence type="ECO:0000313" key="9">
    <source>
        <dbReference type="EMBL" id="GAA2088418.1"/>
    </source>
</evidence>
<dbReference type="InterPro" id="IPR001915">
    <property type="entry name" value="Peptidase_M48"/>
</dbReference>
<keyword evidence="2" id="KW-0479">Metal-binding</keyword>
<name>A0ABP5HYJ0_9ACTN</name>
<comment type="cofactor">
    <cofactor evidence="6">
        <name>Zn(2+)</name>
        <dbReference type="ChEBI" id="CHEBI:29105"/>
    </cofactor>
    <text evidence="6">Binds 1 zinc ion per subunit.</text>
</comment>
<sequence>MARARRGLTGRRGRCPGVLLVTGPTRAFRPDVWRHRLGEAHRRAPAPSLGETLAMTALLSLLLLGLLLATVAPSRLARARWPEREPVLALLVWQMLVVAVLLCCLLSLLLASAAALPGWRDAVFTGAPAGVEDAYGLAGLEGWGRLSAAVLAAGGLWTAVSLAREIRSARAERGHRHAQLVSRAPELPSSLLPRRRRVREPLVVLENVRPQAWSLPGPRARLVVTTGALQQLSDRELAAVLSHERGHVRARHHWLAQCAQALATGFPGVGVFSAFRDQVTVLVELAADDRAARRHGRVTTALALAELNSSVFASCPPAQLAQSPARVDRLLLGEPRLPVPARLGWTLAALAAPLGAALLAVAPGLSALL</sequence>
<keyword evidence="7" id="KW-0472">Membrane</keyword>
<dbReference type="PANTHER" id="PTHR34978:SF3">
    <property type="entry name" value="SLR0241 PROTEIN"/>
    <property type="match status" value="1"/>
</dbReference>
<feature type="transmembrane region" description="Helical" evidence="7">
    <location>
        <begin position="343"/>
        <end position="365"/>
    </location>
</feature>
<reference evidence="10" key="1">
    <citation type="journal article" date="2019" name="Int. J. Syst. Evol. Microbiol.">
        <title>The Global Catalogue of Microorganisms (GCM) 10K type strain sequencing project: providing services to taxonomists for standard genome sequencing and annotation.</title>
        <authorList>
            <consortium name="The Broad Institute Genomics Platform"/>
            <consortium name="The Broad Institute Genome Sequencing Center for Infectious Disease"/>
            <person name="Wu L."/>
            <person name="Ma J."/>
        </authorList>
    </citation>
    <scope>NUCLEOTIDE SEQUENCE [LARGE SCALE GENOMIC DNA]</scope>
    <source>
        <strain evidence="10">JCM 14559</strain>
    </source>
</reference>
<dbReference type="Proteomes" id="UP001500897">
    <property type="component" value="Unassembled WGS sequence"/>
</dbReference>
<keyword evidence="7" id="KW-1133">Transmembrane helix</keyword>
<protein>
    <submittedName>
        <fullName evidence="9">M56 family metallopeptidase</fullName>
    </submittedName>
</protein>
<evidence type="ECO:0000256" key="4">
    <source>
        <dbReference type="ARBA" id="ARBA00022833"/>
    </source>
</evidence>